<feature type="domain" description="Hemimethylated DNA-binding" evidence="2">
    <location>
        <begin position="54"/>
        <end position="150"/>
    </location>
</feature>
<sequence length="154" mass="17801">MSASTQAGVFHAVRMNESLSVVSEKRGLIVDHSLNPRSNKKNSKGEFTMATVCQAKFAPGHVVEHRDLRYRAVVLDVDPRFLGREDWYPQDAFPAPDRDQPWYRLLVDGHKYQTYVPESVLRVDDLEAPVEHLSLRIFFKGYESGRYQPRWLPN</sequence>
<dbReference type="GO" id="GO:0003677">
    <property type="term" value="F:DNA binding"/>
    <property type="evidence" value="ECO:0007669"/>
    <property type="project" value="UniProtKB-UniRule"/>
</dbReference>
<organism evidence="3 4">
    <name type="scientific">Candidatus Macondimonas diazotrophica</name>
    <dbReference type="NCBI Taxonomy" id="2305248"/>
    <lineage>
        <taxon>Bacteria</taxon>
        <taxon>Pseudomonadati</taxon>
        <taxon>Pseudomonadota</taxon>
        <taxon>Gammaproteobacteria</taxon>
        <taxon>Chromatiales</taxon>
        <taxon>Ectothiorhodospiraceae</taxon>
        <taxon>Candidatus Macondimonas</taxon>
    </lineage>
</organism>
<gene>
    <name evidence="3" type="primary">hspQ</name>
    <name evidence="3" type="ORF">E4680_11135</name>
</gene>
<dbReference type="AlphaFoldDB" id="A0A4Z0F653"/>
<dbReference type="Gene3D" id="2.30.30.390">
    <property type="entry name" value="Hemimethylated DNA-binding domain"/>
    <property type="match status" value="1"/>
</dbReference>
<dbReference type="Pfam" id="PF08755">
    <property type="entry name" value="YccV-like"/>
    <property type="match status" value="1"/>
</dbReference>
<evidence type="ECO:0000313" key="3">
    <source>
        <dbReference type="EMBL" id="TFZ81722.1"/>
    </source>
</evidence>
<proteinExistence type="predicted"/>
<reference evidence="3 4" key="1">
    <citation type="journal article" date="2019" name="ISME J.">
        <title>Candidatus Macondimonas diazotrophica, a novel gammaproteobacterial genus dominating crude-oil-contaminated coastal sediments.</title>
        <authorList>
            <person name="Karthikeyan S."/>
            <person name="Konstantinidis K."/>
        </authorList>
    </citation>
    <scope>NUCLEOTIDE SEQUENCE [LARGE SCALE GENOMIC DNA]</scope>
    <source>
        <strain evidence="3 4">KTK01</strain>
    </source>
</reference>
<dbReference type="OrthoDB" id="9806050at2"/>
<evidence type="ECO:0000259" key="2">
    <source>
        <dbReference type="SMART" id="SM00992"/>
    </source>
</evidence>
<accession>A0A4Z0F653</accession>
<dbReference type="Proteomes" id="UP000297890">
    <property type="component" value="Unassembled WGS sequence"/>
</dbReference>
<dbReference type="InterPro" id="IPR011722">
    <property type="entry name" value="Hemimethylated_DNA-bd_dom"/>
</dbReference>
<dbReference type="EMBL" id="SRIO01000016">
    <property type="protein sequence ID" value="TFZ81722.1"/>
    <property type="molecule type" value="Genomic_DNA"/>
</dbReference>
<dbReference type="InterPro" id="IPR036623">
    <property type="entry name" value="Hemimethylated_DNA-bd_sf"/>
</dbReference>
<evidence type="ECO:0000313" key="4">
    <source>
        <dbReference type="Proteomes" id="UP000297890"/>
    </source>
</evidence>
<dbReference type="SMART" id="SM00992">
    <property type="entry name" value="YccV-like"/>
    <property type="match status" value="1"/>
</dbReference>
<evidence type="ECO:0000256" key="1">
    <source>
        <dbReference type="NCBIfam" id="TIGR02097"/>
    </source>
</evidence>
<dbReference type="NCBIfam" id="TIGR02097">
    <property type="entry name" value="yccV"/>
    <property type="match status" value="1"/>
</dbReference>
<keyword evidence="4" id="KW-1185">Reference proteome</keyword>
<dbReference type="SUPFAM" id="SSF141255">
    <property type="entry name" value="YccV-like"/>
    <property type="match status" value="1"/>
</dbReference>
<keyword evidence="3" id="KW-0346">Stress response</keyword>
<name>A0A4Z0F653_9GAMM</name>
<protein>
    <recommendedName>
        <fullName evidence="1">Heat shock protein HspQ</fullName>
    </recommendedName>
</protein>
<comment type="caution">
    <text evidence="3">The sequence shown here is derived from an EMBL/GenBank/DDBJ whole genome shotgun (WGS) entry which is preliminary data.</text>
</comment>